<feature type="binding site" evidence="14">
    <location>
        <position position="195"/>
    </location>
    <ligand>
        <name>ATP</name>
        <dbReference type="ChEBI" id="CHEBI:30616"/>
    </ligand>
</feature>
<keyword evidence="5" id="KW-0808">Transferase</keyword>
<keyword evidence="2 15" id="KW-0723">Serine/threonine-protein kinase</keyword>
<evidence type="ECO:0000313" key="19">
    <source>
        <dbReference type="Proteomes" id="UP001054889"/>
    </source>
</evidence>
<organism evidence="18 19">
    <name type="scientific">Eleusine coracana subsp. coracana</name>
    <dbReference type="NCBI Taxonomy" id="191504"/>
    <lineage>
        <taxon>Eukaryota</taxon>
        <taxon>Viridiplantae</taxon>
        <taxon>Streptophyta</taxon>
        <taxon>Embryophyta</taxon>
        <taxon>Tracheophyta</taxon>
        <taxon>Spermatophyta</taxon>
        <taxon>Magnoliopsida</taxon>
        <taxon>Liliopsida</taxon>
        <taxon>Poales</taxon>
        <taxon>Poaceae</taxon>
        <taxon>PACMAD clade</taxon>
        <taxon>Chloridoideae</taxon>
        <taxon>Cynodonteae</taxon>
        <taxon>Eleusininae</taxon>
        <taxon>Eleusine</taxon>
    </lineage>
</organism>
<dbReference type="InterPro" id="IPR011009">
    <property type="entry name" value="Kinase-like_dom_sf"/>
</dbReference>
<comment type="caution">
    <text evidence="18">The sequence shown here is derived from an EMBL/GenBank/DDBJ whole genome shotgun (WGS) entry which is preliminary data.</text>
</comment>
<evidence type="ECO:0000256" key="4">
    <source>
        <dbReference type="ARBA" id="ARBA00022614"/>
    </source>
</evidence>
<dbReference type="GO" id="GO:0005886">
    <property type="term" value="C:plasma membrane"/>
    <property type="evidence" value="ECO:0007669"/>
    <property type="project" value="UniProtKB-SubCell"/>
</dbReference>
<dbReference type="SUPFAM" id="SSF56112">
    <property type="entry name" value="Protein kinase-like (PK-like)"/>
    <property type="match status" value="1"/>
</dbReference>
<dbReference type="InterPro" id="IPR008271">
    <property type="entry name" value="Ser/Thr_kinase_AS"/>
</dbReference>
<feature type="domain" description="Protein kinase" evidence="17">
    <location>
        <begin position="167"/>
        <end position="383"/>
    </location>
</feature>
<evidence type="ECO:0000256" key="11">
    <source>
        <dbReference type="ARBA" id="ARBA00022840"/>
    </source>
</evidence>
<dbReference type="InterPro" id="IPR001611">
    <property type="entry name" value="Leu-rich_rpt"/>
</dbReference>
<keyword evidence="7" id="KW-0732">Signal</keyword>
<evidence type="ECO:0000256" key="15">
    <source>
        <dbReference type="RuleBase" id="RU000304"/>
    </source>
</evidence>
<dbReference type="GO" id="GO:0005524">
    <property type="term" value="F:ATP binding"/>
    <property type="evidence" value="ECO:0007669"/>
    <property type="project" value="UniProtKB-UniRule"/>
</dbReference>
<dbReference type="Gene3D" id="3.80.10.10">
    <property type="entry name" value="Ribonuclease Inhibitor"/>
    <property type="match status" value="1"/>
</dbReference>
<gene>
    <name evidence="18" type="primary">gb17769</name>
    <name evidence="18" type="ORF">PR202_gb17769</name>
</gene>
<evidence type="ECO:0000256" key="13">
    <source>
        <dbReference type="ARBA" id="ARBA00023136"/>
    </source>
</evidence>
<evidence type="ECO:0000313" key="18">
    <source>
        <dbReference type="EMBL" id="GJN29540.1"/>
    </source>
</evidence>
<accession>A0AAV5F3L4</accession>
<dbReference type="InterPro" id="IPR032675">
    <property type="entry name" value="LRR_dom_sf"/>
</dbReference>
<comment type="subcellular location">
    <subcellularLocation>
        <location evidence="1">Cell membrane</location>
        <topology evidence="1">Single-pass membrane protein</topology>
    </subcellularLocation>
</comment>
<name>A0AAV5F3L4_ELECO</name>
<keyword evidence="8" id="KW-0677">Repeat</keyword>
<evidence type="ECO:0000256" key="3">
    <source>
        <dbReference type="ARBA" id="ARBA00022553"/>
    </source>
</evidence>
<dbReference type="PROSITE" id="PS00108">
    <property type="entry name" value="PROTEIN_KINASE_ST"/>
    <property type="match status" value="1"/>
</dbReference>
<dbReference type="InterPro" id="IPR051809">
    <property type="entry name" value="Plant_receptor-like_S/T_kinase"/>
</dbReference>
<keyword evidence="12 16" id="KW-1133">Transmembrane helix</keyword>
<dbReference type="Gene3D" id="1.10.510.10">
    <property type="entry name" value="Transferase(Phosphotransferase) domain 1"/>
    <property type="match status" value="1"/>
</dbReference>
<keyword evidence="4" id="KW-0433">Leucine-rich repeat</keyword>
<proteinExistence type="inferred from homology"/>
<dbReference type="InterPro" id="IPR000719">
    <property type="entry name" value="Prot_kinase_dom"/>
</dbReference>
<keyword evidence="10" id="KW-0418">Kinase</keyword>
<dbReference type="InterPro" id="IPR001245">
    <property type="entry name" value="Ser-Thr/Tyr_kinase_cat_dom"/>
</dbReference>
<keyword evidence="19" id="KW-1185">Reference proteome</keyword>
<dbReference type="FunFam" id="3.30.200.20:FF:000661">
    <property type="entry name" value="Serine-threonine protein kinase plant-type"/>
    <property type="match status" value="1"/>
</dbReference>
<dbReference type="PROSITE" id="PS50011">
    <property type="entry name" value="PROTEIN_KINASE_DOM"/>
    <property type="match status" value="1"/>
</dbReference>
<keyword evidence="13 16" id="KW-0472">Membrane</keyword>
<evidence type="ECO:0000256" key="16">
    <source>
        <dbReference type="SAM" id="Phobius"/>
    </source>
</evidence>
<dbReference type="FunFam" id="3.80.10.10:FF:000722">
    <property type="entry name" value="Leucine-rich repeat receptor-like protein kinase"/>
    <property type="match status" value="1"/>
</dbReference>
<evidence type="ECO:0000259" key="17">
    <source>
        <dbReference type="PROSITE" id="PS50011"/>
    </source>
</evidence>
<dbReference type="PROSITE" id="PS00107">
    <property type="entry name" value="PROTEIN_KINASE_ATP"/>
    <property type="match status" value="1"/>
</dbReference>
<evidence type="ECO:0000256" key="5">
    <source>
        <dbReference type="ARBA" id="ARBA00022679"/>
    </source>
</evidence>
<keyword evidence="3" id="KW-0597">Phosphoprotein</keyword>
<dbReference type="PANTHER" id="PTHR27008:SF497">
    <property type="entry name" value="OS11G0695000 PROTEIN"/>
    <property type="match status" value="1"/>
</dbReference>
<dbReference type="InterPro" id="IPR017441">
    <property type="entry name" value="Protein_kinase_ATP_BS"/>
</dbReference>
<dbReference type="EMBL" id="BQKI01000081">
    <property type="protein sequence ID" value="GJN29540.1"/>
    <property type="molecule type" value="Genomic_DNA"/>
</dbReference>
<dbReference type="SMART" id="SM00220">
    <property type="entry name" value="S_TKc"/>
    <property type="match status" value="1"/>
</dbReference>
<dbReference type="GO" id="GO:0004674">
    <property type="term" value="F:protein serine/threonine kinase activity"/>
    <property type="evidence" value="ECO:0007669"/>
    <property type="project" value="UniProtKB-KW"/>
</dbReference>
<dbReference type="Gene3D" id="3.30.200.20">
    <property type="entry name" value="Phosphorylase Kinase, domain 1"/>
    <property type="match status" value="1"/>
</dbReference>
<dbReference type="SUPFAM" id="SSF52058">
    <property type="entry name" value="L domain-like"/>
    <property type="match status" value="1"/>
</dbReference>
<dbReference type="AlphaFoldDB" id="A0AAV5F3L4"/>
<sequence>MLTYLNLSHNSFQDQIPNSFGKLTSLETLDLSYNRLSGSIPMYLANFTYLTNLNLSFNKLEGSVPEGGVFTNISLQSLLGNDALCGAPRLGLSPCTIKSHSNNGRILKFVLPSVIAAALGAIALCLYVTIRRKTIKQGEATGFGDGSDAISHKLISYHEIVHATSNFSEENLLGTGCFGKVFKGQLNNSLVVAIKILNIQLEGVTKSFDAECRVLRAVRHRNLIRIINICSNLDFKALLLQYMPNGSLESHLHNEDKPPLSFLKRLDTMLEVSMAIEHLHYQHHEVILHCDLKPSNVLFDEDMTAHVSDFGIAKLLLGDNSSVVSASMPGTIGYMAPEYGSMGKASRKSDVFSFGIMLLEVFTRKEAHRSEVCWGTKPQAMGL</sequence>
<keyword evidence="11 14" id="KW-0067">ATP-binding</keyword>
<evidence type="ECO:0000256" key="6">
    <source>
        <dbReference type="ARBA" id="ARBA00022692"/>
    </source>
</evidence>
<protein>
    <recommendedName>
        <fullName evidence="17">Protein kinase domain-containing protein</fullName>
    </recommendedName>
</protein>
<dbReference type="Pfam" id="PF13855">
    <property type="entry name" value="LRR_8"/>
    <property type="match status" value="1"/>
</dbReference>
<dbReference type="PANTHER" id="PTHR27008">
    <property type="entry name" value="OS04G0122200 PROTEIN"/>
    <property type="match status" value="1"/>
</dbReference>
<feature type="transmembrane region" description="Helical" evidence="16">
    <location>
        <begin position="109"/>
        <end position="130"/>
    </location>
</feature>
<evidence type="ECO:0000256" key="2">
    <source>
        <dbReference type="ARBA" id="ARBA00022527"/>
    </source>
</evidence>
<keyword evidence="6 16" id="KW-0812">Transmembrane</keyword>
<dbReference type="Pfam" id="PF07714">
    <property type="entry name" value="PK_Tyr_Ser-Thr"/>
    <property type="match status" value="1"/>
</dbReference>
<keyword evidence="9 14" id="KW-0547">Nucleotide-binding</keyword>
<evidence type="ECO:0000256" key="1">
    <source>
        <dbReference type="ARBA" id="ARBA00004162"/>
    </source>
</evidence>
<reference evidence="18" key="2">
    <citation type="submission" date="2021-12" db="EMBL/GenBank/DDBJ databases">
        <title>Resequencing data analysis of finger millet.</title>
        <authorList>
            <person name="Hatakeyama M."/>
            <person name="Aluri S."/>
            <person name="Balachadran M.T."/>
            <person name="Sivarajan S.R."/>
            <person name="Poveda L."/>
            <person name="Shimizu-Inatsugi R."/>
            <person name="Schlapbach R."/>
            <person name="Sreeman S.M."/>
            <person name="Shimizu K.K."/>
        </authorList>
    </citation>
    <scope>NUCLEOTIDE SEQUENCE</scope>
</reference>
<evidence type="ECO:0000256" key="10">
    <source>
        <dbReference type="ARBA" id="ARBA00022777"/>
    </source>
</evidence>
<dbReference type="Proteomes" id="UP001054889">
    <property type="component" value="Unassembled WGS sequence"/>
</dbReference>
<evidence type="ECO:0000256" key="14">
    <source>
        <dbReference type="PROSITE-ProRule" id="PRU10141"/>
    </source>
</evidence>
<evidence type="ECO:0000256" key="9">
    <source>
        <dbReference type="ARBA" id="ARBA00022741"/>
    </source>
</evidence>
<comment type="similarity">
    <text evidence="15">Belongs to the protein kinase superfamily.</text>
</comment>
<evidence type="ECO:0000256" key="8">
    <source>
        <dbReference type="ARBA" id="ARBA00022737"/>
    </source>
</evidence>
<evidence type="ECO:0000256" key="7">
    <source>
        <dbReference type="ARBA" id="ARBA00022729"/>
    </source>
</evidence>
<dbReference type="PRINTS" id="PR00019">
    <property type="entry name" value="LEURICHRPT"/>
</dbReference>
<reference evidence="18" key="1">
    <citation type="journal article" date="2018" name="DNA Res.">
        <title>Multiple hybrid de novo genome assembly of finger millet, an orphan allotetraploid crop.</title>
        <authorList>
            <person name="Hatakeyama M."/>
            <person name="Aluri S."/>
            <person name="Balachadran M.T."/>
            <person name="Sivarajan S.R."/>
            <person name="Patrignani A."/>
            <person name="Gruter S."/>
            <person name="Poveda L."/>
            <person name="Shimizu-Inatsugi R."/>
            <person name="Baeten J."/>
            <person name="Francoijs K.J."/>
            <person name="Nataraja K.N."/>
            <person name="Reddy Y.A.N."/>
            <person name="Phadnis S."/>
            <person name="Ravikumar R.L."/>
            <person name="Schlapbach R."/>
            <person name="Sreeman S.M."/>
            <person name="Shimizu K.K."/>
        </authorList>
    </citation>
    <scope>NUCLEOTIDE SEQUENCE</scope>
</reference>
<evidence type="ECO:0000256" key="12">
    <source>
        <dbReference type="ARBA" id="ARBA00022989"/>
    </source>
</evidence>